<sequence length="85" mass="9971">MSSNLQKGKGKKNYHSQILWIQKIQTELIKPKEEIVKEIVQPKPKVEDKIEIIQEEKKLGTKIFVETCPHYLTLSYEKQDGYLAK</sequence>
<comment type="caution">
    <text evidence="1">The sequence shown here is derived from an EMBL/GenBank/DDBJ whole genome shotgun (WGS) entry which is preliminary data.</text>
</comment>
<dbReference type="Proteomes" id="UP000028027">
    <property type="component" value="Unassembled WGS sequence"/>
</dbReference>
<dbReference type="SUPFAM" id="SSF51556">
    <property type="entry name" value="Metallo-dependent hydrolases"/>
    <property type="match status" value="1"/>
</dbReference>
<evidence type="ECO:0000313" key="2">
    <source>
        <dbReference type="Proteomes" id="UP000028027"/>
    </source>
</evidence>
<dbReference type="Gene3D" id="3.20.20.140">
    <property type="entry name" value="Metal-dependent hydrolases"/>
    <property type="match status" value="1"/>
</dbReference>
<dbReference type="InterPro" id="IPR032466">
    <property type="entry name" value="Metal_Hydrolase"/>
</dbReference>
<protein>
    <submittedName>
        <fullName evidence="1">Dihydropyrimidinase protein</fullName>
        <ecNumber evidence="1">3.5.2.2</ecNumber>
    </submittedName>
</protein>
<dbReference type="EMBL" id="JNVL01000158">
    <property type="protein sequence ID" value="KER05282.1"/>
    <property type="molecule type" value="Genomic_DNA"/>
</dbReference>
<reference evidence="1 2" key="1">
    <citation type="submission" date="2014-06" db="EMBL/GenBank/DDBJ databases">
        <authorList>
            <person name="Ngugi D.K."/>
            <person name="Blom J."/>
            <person name="Alam I."/>
            <person name="Rashid M."/>
            <person name="Ba Alawi W."/>
            <person name="Zhang G."/>
            <person name="Hikmawan T."/>
            <person name="Guan Y."/>
            <person name="Antunes A."/>
            <person name="Siam R."/>
            <person name="Eldorry H."/>
            <person name="Bajic V."/>
            <person name="Stingl U."/>
        </authorList>
    </citation>
    <scope>NUCLEOTIDE SEQUENCE [LARGE SCALE GENOMIC DNA]</scope>
    <source>
        <strain evidence="1">SCGC AAA799-E16</strain>
    </source>
</reference>
<dbReference type="AlphaFoldDB" id="A0A081S2X9"/>
<dbReference type="EC" id="3.5.2.2" evidence="1"/>
<proteinExistence type="predicted"/>
<organism evidence="1 2">
    <name type="scientific">Marine Group I thaumarchaeote SCGC AAA799-E16</name>
    <dbReference type="NCBI Taxonomy" id="1502292"/>
    <lineage>
        <taxon>Archaea</taxon>
        <taxon>Nitrososphaerota</taxon>
        <taxon>Marine Group I</taxon>
    </lineage>
</organism>
<name>A0A081S2X9_9ARCH</name>
<keyword evidence="2" id="KW-1185">Reference proteome</keyword>
<evidence type="ECO:0000313" key="1">
    <source>
        <dbReference type="EMBL" id="KER05282.1"/>
    </source>
</evidence>
<accession>A0A081S2X9</accession>
<feature type="non-terminal residue" evidence="1">
    <location>
        <position position="85"/>
    </location>
</feature>
<gene>
    <name evidence="1" type="ORF">AAA799E16_02084</name>
</gene>
<keyword evidence="1" id="KW-0378">Hydrolase</keyword>
<dbReference type="GO" id="GO:0004157">
    <property type="term" value="F:dihydropyrimidinase activity"/>
    <property type="evidence" value="ECO:0007669"/>
    <property type="project" value="UniProtKB-EC"/>
</dbReference>